<dbReference type="RefSeq" id="WP_006308327.1">
    <property type="nucleotide sequence ID" value="NZ_JH601133.1"/>
</dbReference>
<keyword evidence="1" id="KW-0472">Membrane</keyword>
<dbReference type="PATRIC" id="fig|883113.3.peg.382"/>
<dbReference type="EMBL" id="AGEG01000003">
    <property type="protein sequence ID" value="EHR37749.1"/>
    <property type="molecule type" value="Genomic_DNA"/>
</dbReference>
<keyword evidence="1" id="KW-1133">Transmembrane helix</keyword>
<organism evidence="2 3">
    <name type="scientific">Facklamia languida CCUG 37842</name>
    <dbReference type="NCBI Taxonomy" id="883113"/>
    <lineage>
        <taxon>Bacteria</taxon>
        <taxon>Bacillati</taxon>
        <taxon>Bacillota</taxon>
        <taxon>Bacilli</taxon>
        <taxon>Lactobacillales</taxon>
        <taxon>Aerococcaceae</taxon>
        <taxon>Facklamia</taxon>
    </lineage>
</organism>
<gene>
    <name evidence="2" type="ORF">HMPREF9708_00378</name>
</gene>
<keyword evidence="1" id="KW-0812">Transmembrane</keyword>
<evidence type="ECO:0000256" key="1">
    <source>
        <dbReference type="SAM" id="Phobius"/>
    </source>
</evidence>
<feature type="transmembrane region" description="Helical" evidence="1">
    <location>
        <begin position="15"/>
        <end position="36"/>
    </location>
</feature>
<evidence type="ECO:0000313" key="3">
    <source>
        <dbReference type="Proteomes" id="UP000006190"/>
    </source>
</evidence>
<reference evidence="2 3" key="1">
    <citation type="submission" date="2012-01" db="EMBL/GenBank/DDBJ databases">
        <title>The Genome Sequence of Facklamia languida CCUG 37842.</title>
        <authorList>
            <consortium name="The Broad Institute Genome Sequencing Platform"/>
            <person name="Earl A."/>
            <person name="Ward D."/>
            <person name="Feldgarden M."/>
            <person name="Gevers D."/>
            <person name="Huys G."/>
            <person name="Young S.K."/>
            <person name="Zeng Q."/>
            <person name="Gargeya S."/>
            <person name="Fitzgerald M."/>
            <person name="Haas B."/>
            <person name="Abouelleil A."/>
            <person name="Alvarado L."/>
            <person name="Arachchi H.M."/>
            <person name="Berlin A."/>
            <person name="Chapman S.B."/>
            <person name="Gearin G."/>
            <person name="Goldberg J."/>
            <person name="Griggs A."/>
            <person name="Gujja S."/>
            <person name="Hansen M."/>
            <person name="Heiman D."/>
            <person name="Howarth C."/>
            <person name="Larimer J."/>
            <person name="Lui A."/>
            <person name="MacDonald P.J.P."/>
            <person name="McCowen C."/>
            <person name="Montmayeur A."/>
            <person name="Murphy C."/>
            <person name="Neiman D."/>
            <person name="Pearson M."/>
            <person name="Priest M."/>
            <person name="Roberts A."/>
            <person name="Saif S."/>
            <person name="Shea T."/>
            <person name="Sisk P."/>
            <person name="Stolte C."/>
            <person name="Sykes S."/>
            <person name="Wortman J."/>
            <person name="Nusbaum C."/>
            <person name="Birren B."/>
        </authorList>
    </citation>
    <scope>NUCLEOTIDE SEQUENCE [LARGE SCALE GENOMIC DNA]</scope>
    <source>
        <strain evidence="2 3">CCUG 37842</strain>
    </source>
</reference>
<name>H3NHV0_9LACT</name>
<comment type="caution">
    <text evidence="2">The sequence shown here is derived from an EMBL/GenBank/DDBJ whole genome shotgun (WGS) entry which is preliminary data.</text>
</comment>
<proteinExistence type="predicted"/>
<sequence>MYSNHKKAFTMIESLVGLCLIGWMMSFYLPAFNLALGHRSILKEENQKWHNFVQLIQILHDPMISDETMLESPNLFDLSIVSLDHSSTGWSATFKEGEVYEIQLQAIEPEN</sequence>
<dbReference type="OrthoDB" id="9933652at2"/>
<protein>
    <recommendedName>
        <fullName evidence="4">Prepilin-type N-terminal cleavage/methylation domain-containing protein</fullName>
    </recommendedName>
</protein>
<evidence type="ECO:0000313" key="2">
    <source>
        <dbReference type="EMBL" id="EHR37749.1"/>
    </source>
</evidence>
<dbReference type="STRING" id="883113.HMPREF9708_00378"/>
<dbReference type="HOGENOM" id="CLU_2154588_0_0_9"/>
<accession>H3NHV0</accession>
<dbReference type="Proteomes" id="UP000006190">
    <property type="component" value="Unassembled WGS sequence"/>
</dbReference>
<keyword evidence="3" id="KW-1185">Reference proteome</keyword>
<evidence type="ECO:0008006" key="4">
    <source>
        <dbReference type="Google" id="ProtNLM"/>
    </source>
</evidence>
<dbReference type="AlphaFoldDB" id="H3NHV0"/>